<gene>
    <name evidence="8" type="ORF">SAMN06265348_104124</name>
</gene>
<evidence type="ECO:0000256" key="5">
    <source>
        <dbReference type="ARBA" id="ARBA00023237"/>
    </source>
</evidence>
<protein>
    <submittedName>
        <fullName evidence="8">SusD family protein</fullName>
    </submittedName>
</protein>
<dbReference type="AlphaFoldDB" id="A0A521CQH8"/>
<proteinExistence type="inferred from homology"/>
<evidence type="ECO:0000313" key="8">
    <source>
        <dbReference type="EMBL" id="SMO61724.1"/>
    </source>
</evidence>
<evidence type="ECO:0000313" key="9">
    <source>
        <dbReference type="Proteomes" id="UP000320300"/>
    </source>
</evidence>
<keyword evidence="5" id="KW-0998">Cell outer membrane</keyword>
<dbReference type="Gene3D" id="1.25.40.390">
    <property type="match status" value="1"/>
</dbReference>
<dbReference type="GO" id="GO:0009279">
    <property type="term" value="C:cell outer membrane"/>
    <property type="evidence" value="ECO:0007669"/>
    <property type="project" value="UniProtKB-SubCell"/>
</dbReference>
<evidence type="ECO:0000259" key="7">
    <source>
        <dbReference type="Pfam" id="PF14322"/>
    </source>
</evidence>
<dbReference type="EMBL" id="FXTN01000004">
    <property type="protein sequence ID" value="SMO61724.1"/>
    <property type="molecule type" value="Genomic_DNA"/>
</dbReference>
<evidence type="ECO:0000256" key="1">
    <source>
        <dbReference type="ARBA" id="ARBA00004442"/>
    </source>
</evidence>
<evidence type="ECO:0000256" key="4">
    <source>
        <dbReference type="ARBA" id="ARBA00023136"/>
    </source>
</evidence>
<comment type="subcellular location">
    <subcellularLocation>
        <location evidence="1">Cell outer membrane</location>
    </subcellularLocation>
</comment>
<evidence type="ECO:0000256" key="2">
    <source>
        <dbReference type="ARBA" id="ARBA00006275"/>
    </source>
</evidence>
<dbReference type="InterPro" id="IPR012944">
    <property type="entry name" value="SusD_RagB_dom"/>
</dbReference>
<keyword evidence="9" id="KW-1185">Reference proteome</keyword>
<organism evidence="8 9">
    <name type="scientific">Pedobacter westerhofensis</name>
    <dbReference type="NCBI Taxonomy" id="425512"/>
    <lineage>
        <taxon>Bacteria</taxon>
        <taxon>Pseudomonadati</taxon>
        <taxon>Bacteroidota</taxon>
        <taxon>Sphingobacteriia</taxon>
        <taxon>Sphingobacteriales</taxon>
        <taxon>Sphingobacteriaceae</taxon>
        <taxon>Pedobacter</taxon>
    </lineage>
</organism>
<sequence>MKNLLLSEYLLILFVFVLFFITGCGKYLEAVPDKSLTVPNSVADYQALLENEMMFINSPALGEFGSDDLYLPDALWETQENYVRDAYHWSKDLNEGVASLTWNNPYKKIYYANTVLEGVEQLRNSHSSAEIDILKGWALFCRANSFYDLQELFGQPYRPASAARDLGIPLRLNTNLEEKTGRATVAETFGQILTDLDHALPLLSPNMLRTNRNRPSKAAVYALMARVYLIRQNYEKALECAEQCLQQYGILVDYNSLNPNSNAPFSPLIDEIIYNGIQLNYGDRYWQVEYAFYQSYSTGDLRKNLFFTEDPLAKSVVFKGFYSATATAFNGLSTDEVYLIKAECESRLGRDENALTTLNTVLTKRWKAGTYLPFTIAKVPDVLTLILTERRKECLFRNLRWSDLRRLNQDPRFAKTLSRTIQGIVYQIPPNDPRYVLPIPDNEIRLNGITQNMR</sequence>
<name>A0A521CQH8_9SPHI</name>
<dbReference type="InterPro" id="IPR011990">
    <property type="entry name" value="TPR-like_helical_dom_sf"/>
</dbReference>
<dbReference type="RefSeq" id="WP_142527831.1">
    <property type="nucleotide sequence ID" value="NZ_CBCSJO010000001.1"/>
</dbReference>
<dbReference type="SUPFAM" id="SSF48452">
    <property type="entry name" value="TPR-like"/>
    <property type="match status" value="1"/>
</dbReference>
<feature type="domain" description="RagB/SusD" evidence="6">
    <location>
        <begin position="336"/>
        <end position="452"/>
    </location>
</feature>
<keyword evidence="3" id="KW-0732">Signal</keyword>
<dbReference type="Pfam" id="PF14322">
    <property type="entry name" value="SusD-like_3"/>
    <property type="match status" value="1"/>
</dbReference>
<dbReference type="Proteomes" id="UP000320300">
    <property type="component" value="Unassembled WGS sequence"/>
</dbReference>
<comment type="similarity">
    <text evidence="2">Belongs to the SusD family.</text>
</comment>
<evidence type="ECO:0000259" key="6">
    <source>
        <dbReference type="Pfam" id="PF07980"/>
    </source>
</evidence>
<accession>A0A521CQH8</accession>
<dbReference type="Pfam" id="PF07980">
    <property type="entry name" value="SusD_RagB"/>
    <property type="match status" value="1"/>
</dbReference>
<evidence type="ECO:0000256" key="3">
    <source>
        <dbReference type="ARBA" id="ARBA00022729"/>
    </source>
</evidence>
<feature type="domain" description="SusD-like N-terminal" evidence="7">
    <location>
        <begin position="26"/>
        <end position="229"/>
    </location>
</feature>
<dbReference type="InterPro" id="IPR033985">
    <property type="entry name" value="SusD-like_N"/>
</dbReference>
<dbReference type="OrthoDB" id="653598at2"/>
<reference evidence="8 9" key="1">
    <citation type="submission" date="2017-05" db="EMBL/GenBank/DDBJ databases">
        <authorList>
            <person name="Varghese N."/>
            <person name="Submissions S."/>
        </authorList>
    </citation>
    <scope>NUCLEOTIDE SEQUENCE [LARGE SCALE GENOMIC DNA]</scope>
    <source>
        <strain evidence="8 9">DSM 19036</strain>
    </source>
</reference>
<keyword evidence="4" id="KW-0472">Membrane</keyword>
<dbReference type="PROSITE" id="PS51257">
    <property type="entry name" value="PROKAR_LIPOPROTEIN"/>
    <property type="match status" value="1"/>
</dbReference>